<dbReference type="EMBL" id="NCKW01008832">
    <property type="protein sequence ID" value="POM67643.1"/>
    <property type="molecule type" value="Genomic_DNA"/>
</dbReference>
<protein>
    <submittedName>
        <fullName evidence="1">Uncharacterized protein</fullName>
    </submittedName>
</protein>
<dbReference type="AlphaFoldDB" id="A0A2P4XQ14"/>
<reference evidence="1 2" key="1">
    <citation type="journal article" date="2017" name="Genome Biol. Evol.">
        <title>Phytophthora megakarya and P. palmivora, closely related causal agents of cacao black pod rot, underwent increases in genome sizes and gene numbers by different mechanisms.</title>
        <authorList>
            <person name="Ali S.S."/>
            <person name="Shao J."/>
            <person name="Lary D.J."/>
            <person name="Kronmiller B."/>
            <person name="Shen D."/>
            <person name="Strem M.D."/>
            <person name="Amoako-Attah I."/>
            <person name="Akrofi A.Y."/>
            <person name="Begoude B.A."/>
            <person name="Ten Hoopen G.M."/>
            <person name="Coulibaly K."/>
            <person name="Kebe B.I."/>
            <person name="Melnick R.L."/>
            <person name="Guiltinan M.J."/>
            <person name="Tyler B.M."/>
            <person name="Meinhardt L.W."/>
            <person name="Bailey B.A."/>
        </authorList>
    </citation>
    <scope>NUCLEOTIDE SEQUENCE [LARGE SCALE GENOMIC DNA]</scope>
    <source>
        <strain evidence="2">sbr112.9</strain>
    </source>
</reference>
<comment type="caution">
    <text evidence="1">The sequence shown here is derived from an EMBL/GenBank/DDBJ whole genome shotgun (WGS) entry which is preliminary data.</text>
</comment>
<evidence type="ECO:0000313" key="1">
    <source>
        <dbReference type="EMBL" id="POM67643.1"/>
    </source>
</evidence>
<keyword evidence="2" id="KW-1185">Reference proteome</keyword>
<organism evidence="1 2">
    <name type="scientific">Phytophthora palmivora</name>
    <dbReference type="NCBI Taxonomy" id="4796"/>
    <lineage>
        <taxon>Eukaryota</taxon>
        <taxon>Sar</taxon>
        <taxon>Stramenopiles</taxon>
        <taxon>Oomycota</taxon>
        <taxon>Peronosporomycetes</taxon>
        <taxon>Peronosporales</taxon>
        <taxon>Peronosporaceae</taxon>
        <taxon>Phytophthora</taxon>
    </lineage>
</organism>
<proteinExistence type="predicted"/>
<accession>A0A2P4XQ14</accession>
<evidence type="ECO:0000313" key="2">
    <source>
        <dbReference type="Proteomes" id="UP000237271"/>
    </source>
</evidence>
<dbReference type="OrthoDB" id="102224at2759"/>
<name>A0A2P4XQ14_9STRA</name>
<sequence>MNVHIDGILDFRNVKAPLTHGSYIALLRLDSGVGHWVCVHNNEYFDSMDLGPPRVLVCYIWGTQTCQK</sequence>
<dbReference type="Proteomes" id="UP000237271">
    <property type="component" value="Unassembled WGS sequence"/>
</dbReference>
<gene>
    <name evidence="1" type="ORF">PHPALM_16318</name>
</gene>